<keyword evidence="2" id="KW-1185">Reference proteome</keyword>
<accession>A0A2S5D512</accession>
<evidence type="ECO:0000313" key="1">
    <source>
        <dbReference type="EMBL" id="POZ58166.1"/>
    </source>
</evidence>
<dbReference type="Proteomes" id="UP000237319">
    <property type="component" value="Unassembled WGS sequence"/>
</dbReference>
<gene>
    <name evidence="1" type="ORF">LYSIN_02950</name>
</gene>
<protein>
    <submittedName>
        <fullName evidence="1">Uncharacterized protein</fullName>
    </submittedName>
</protein>
<dbReference type="AlphaFoldDB" id="A0A2S5D512"/>
<reference evidence="1 2" key="1">
    <citation type="submission" date="2017-11" db="EMBL/GenBank/DDBJ databases">
        <title>Genome sequence of Lysinibacillus sphaericus, a lignin-degrading bacteria isolated from municipal solid waste soil.</title>
        <authorList>
            <person name="Persinoti G.F."/>
            <person name="Paixao D.A."/>
            <person name="Bugg T.D."/>
            <person name="Squina F.M."/>
        </authorList>
    </citation>
    <scope>NUCLEOTIDE SEQUENCE [LARGE SCALE GENOMIC DNA]</scope>
    <source>
        <strain evidence="1 2">A1</strain>
    </source>
</reference>
<dbReference type="RefSeq" id="WP_069512854.1">
    <property type="nucleotide sequence ID" value="NZ_CP194323.1"/>
</dbReference>
<comment type="caution">
    <text evidence="1">The sequence shown here is derived from an EMBL/GenBank/DDBJ whole genome shotgun (WGS) entry which is preliminary data.</text>
</comment>
<evidence type="ECO:0000313" key="2">
    <source>
        <dbReference type="Proteomes" id="UP000237319"/>
    </source>
</evidence>
<sequence length="195" mass="21665">MLAVAVFVSLSFESFNVTAIAAEEETQVLTPAQIEEINVVLEILRNQVNTRLEHGETNITLYGSLSFQKEPISLSFQVEEPGSSISPFSVQQRKTFRTEVKNTAGFDFGHVLTGSFLWGSGKVGNYSYDAFLYGSFYGKTHSTKATRLDPSVVEISSMGTFKALKYAPVEYNTHMKVELYGSGTYRLMESKLAIK</sequence>
<proteinExistence type="predicted"/>
<name>A0A2S5D512_LYSSH</name>
<organism evidence="1 2">
    <name type="scientific">Lysinibacillus sphaericus</name>
    <name type="common">Bacillus sphaericus</name>
    <dbReference type="NCBI Taxonomy" id="1421"/>
    <lineage>
        <taxon>Bacteria</taxon>
        <taxon>Bacillati</taxon>
        <taxon>Bacillota</taxon>
        <taxon>Bacilli</taxon>
        <taxon>Bacillales</taxon>
        <taxon>Bacillaceae</taxon>
        <taxon>Lysinibacillus</taxon>
    </lineage>
</organism>
<dbReference type="EMBL" id="PGLV01000001">
    <property type="protein sequence ID" value="POZ58166.1"/>
    <property type="molecule type" value="Genomic_DNA"/>
</dbReference>